<dbReference type="RefSeq" id="WP_184958306.1">
    <property type="nucleotide sequence ID" value="NZ_JACHIN010000001.1"/>
</dbReference>
<protein>
    <submittedName>
        <fullName evidence="1">Uncharacterized protein</fullName>
    </submittedName>
</protein>
<organism evidence="1 2">
    <name type="scientific">Nonomuraea endophytica</name>
    <dbReference type="NCBI Taxonomy" id="714136"/>
    <lineage>
        <taxon>Bacteria</taxon>
        <taxon>Bacillati</taxon>
        <taxon>Actinomycetota</taxon>
        <taxon>Actinomycetes</taxon>
        <taxon>Streptosporangiales</taxon>
        <taxon>Streptosporangiaceae</taxon>
        <taxon>Nonomuraea</taxon>
    </lineage>
</organism>
<reference evidence="1 2" key="1">
    <citation type="submission" date="2020-08" db="EMBL/GenBank/DDBJ databases">
        <title>Genomic Encyclopedia of Type Strains, Phase IV (KMG-IV): sequencing the most valuable type-strain genomes for metagenomic binning, comparative biology and taxonomic classification.</title>
        <authorList>
            <person name="Goeker M."/>
        </authorList>
    </citation>
    <scope>NUCLEOTIDE SEQUENCE [LARGE SCALE GENOMIC DNA]</scope>
    <source>
        <strain evidence="1 2">DSM 45385</strain>
    </source>
</reference>
<dbReference type="EMBL" id="JACHIN010000001">
    <property type="protein sequence ID" value="MBB5075282.1"/>
    <property type="molecule type" value="Genomic_DNA"/>
</dbReference>
<gene>
    <name evidence="1" type="ORF">HNR40_000728</name>
</gene>
<evidence type="ECO:0000313" key="2">
    <source>
        <dbReference type="Proteomes" id="UP000568380"/>
    </source>
</evidence>
<sequence>MRWLAEVFVEETRKDGYSFDWDPALIHHLDNYLLEFVASDPPSDVKHSVIMGVGAYLGEMIVRHAGWSWSYDRKGSEATVTSPDGLVGYPHSKVAKRIEFGPEHNLEAFFTYAITGEAPHGSTARVYKPSWWKRRLRDQG</sequence>
<accession>A0A7W8EEE6</accession>
<proteinExistence type="predicted"/>
<evidence type="ECO:0000313" key="1">
    <source>
        <dbReference type="EMBL" id="MBB5075282.1"/>
    </source>
</evidence>
<name>A0A7W8EEE6_9ACTN</name>
<dbReference type="Proteomes" id="UP000568380">
    <property type="component" value="Unassembled WGS sequence"/>
</dbReference>
<keyword evidence="2" id="KW-1185">Reference proteome</keyword>
<comment type="caution">
    <text evidence="1">The sequence shown here is derived from an EMBL/GenBank/DDBJ whole genome shotgun (WGS) entry which is preliminary data.</text>
</comment>
<dbReference type="AlphaFoldDB" id="A0A7W8EEE6"/>